<evidence type="ECO:0000313" key="1">
    <source>
        <dbReference type="EMBL" id="UUO13939.1"/>
    </source>
</evidence>
<accession>A0ABY5LSE0</accession>
<gene>
    <name evidence="1" type="ORF">NG743_18020</name>
</gene>
<dbReference type="Proteomes" id="UP001057561">
    <property type="component" value="Chromosome"/>
</dbReference>
<dbReference type="EMBL" id="CP099464">
    <property type="protein sequence ID" value="UUO13939.1"/>
    <property type="molecule type" value="Genomic_DNA"/>
</dbReference>
<organism evidence="1 2">
    <name type="scientific">Dolichospermum heterosporum TAC447</name>
    <dbReference type="NCBI Taxonomy" id="747523"/>
    <lineage>
        <taxon>Bacteria</taxon>
        <taxon>Bacillati</taxon>
        <taxon>Cyanobacteriota</taxon>
        <taxon>Cyanophyceae</taxon>
        <taxon>Nostocales</taxon>
        <taxon>Aphanizomenonaceae</taxon>
        <taxon>Dolichospermum</taxon>
        <taxon>Dolichospermum heterosporum</taxon>
    </lineage>
</organism>
<evidence type="ECO:0000313" key="2">
    <source>
        <dbReference type="Proteomes" id="UP001057561"/>
    </source>
</evidence>
<sequence length="277" mass="32278">MLLYHGTSFENVERIRSQGVLPPRETKKSNWSMPESNDYESRNDSVYLSNAYSQYYAFDQYYAALSKQFSSQLIEPPIEFTTLSSKVALIEIDIDSLKQDNLYPDEDFLARSNLPCKIGETLEERTKYFKENLESYQGYLKDSLQEMGNCCYIGVIPPTAISRITTWCCKEVRILKALSYDYVYDKGGVTIFHDQEDSQILRLLTKCFAKREFQIDELLFLCKTKFQLDDNFDYDKIKDILIQEIERIEIVCDKDCGTIESESKNLRGCLKSFECIN</sequence>
<keyword evidence="2" id="KW-1185">Reference proteome</keyword>
<proteinExistence type="predicted"/>
<name>A0ABY5LSE0_9CYAN</name>
<dbReference type="RefSeq" id="WP_257120613.1">
    <property type="nucleotide sequence ID" value="NZ_CP099464.1"/>
</dbReference>
<protein>
    <submittedName>
        <fullName evidence="1">Uncharacterized protein</fullName>
    </submittedName>
</protein>
<reference evidence="1" key="1">
    <citation type="submission" date="2022-06" db="EMBL/GenBank/DDBJ databases">
        <title>Nostosin G and Spiroidesin B from the Cyanobacterium Dolichospermum sp. NIES-1697.</title>
        <authorList>
            <person name="Phan C.-S."/>
            <person name="Mehjabin J.J."/>
            <person name="Anas A.R.J."/>
            <person name="Hayasaka M."/>
            <person name="Onoki R."/>
            <person name="Wang J."/>
            <person name="Umezawa T."/>
            <person name="Washio K."/>
            <person name="Morikawa M."/>
            <person name="Okino T."/>
        </authorList>
    </citation>
    <scope>NUCLEOTIDE SEQUENCE</scope>
    <source>
        <strain evidence="1">NIES-1697</strain>
    </source>
</reference>